<proteinExistence type="predicted"/>
<sequence length="522" mass="58848">MKIRKTGIKKGVQQMYCPNCGTKNEEESLFCMECGTRLKEDSVPEQNLNETAVPIQPAGRTMPDSDMQMRQNNINQNQNLSNNRLENNPGRQKDYRGNYGNPGGPAYQGQPYLGNNGPQNLKKTGYPGMTMKKPVSRLAVIAGIEAVAAVALFAGAYKIMSNRFSPEKAAMDYWEIKADREWSQAYDFCDFPNSDLLTKKMFVEANANNAEPLEYKSVNITDVKQLTGDAVSKLGDLASIFGAESDDYDDYMENLEDELEDQDLKVYCVEYIEKGADSKSAEYITMTKTGKKKYLFWDEWKVADTESWVSDVTYTIPENAVLQLNGEKVDDSAATEQDGWKSITIPYMFTGDYQMQVTEEGMKPYCENTVITSYGSEEERIDLMPTDETLQALGEQAGEDIKFLVESALQGKPFKEVQDVFFSGALEDDYIKNYYENLTNKIKGNGSGKITGLVISNINTALDASPTGTEIDLRGTAQRKETYINYWDEIEEEDNEIYFAASYCKEGNEWKLMNLPVDEYAF</sequence>
<keyword evidence="2" id="KW-1133">Transmembrane helix</keyword>
<feature type="region of interest" description="Disordered" evidence="1">
    <location>
        <begin position="76"/>
        <end position="121"/>
    </location>
</feature>
<dbReference type="Proteomes" id="UP000440513">
    <property type="component" value="Unassembled WGS sequence"/>
</dbReference>
<comment type="caution">
    <text evidence="4">The sequence shown here is derived from an EMBL/GenBank/DDBJ whole genome shotgun (WGS) entry which is preliminary data.</text>
</comment>
<gene>
    <name evidence="4" type="ORF">FYJ57_00815</name>
</gene>
<evidence type="ECO:0000256" key="1">
    <source>
        <dbReference type="SAM" id="MobiDB-lite"/>
    </source>
</evidence>
<keyword evidence="2" id="KW-0812">Transmembrane</keyword>
<name>A0A7X2TKI7_9FIRM</name>
<dbReference type="Pfam" id="PF13240">
    <property type="entry name" value="Zn_Ribbon_1"/>
    <property type="match status" value="1"/>
</dbReference>
<feature type="transmembrane region" description="Helical" evidence="2">
    <location>
        <begin position="138"/>
        <end position="157"/>
    </location>
</feature>
<accession>A0A7X2TKI7</accession>
<evidence type="ECO:0000313" key="5">
    <source>
        <dbReference type="Proteomes" id="UP000440513"/>
    </source>
</evidence>
<keyword evidence="2" id="KW-0472">Membrane</keyword>
<evidence type="ECO:0000259" key="3">
    <source>
        <dbReference type="Pfam" id="PF13240"/>
    </source>
</evidence>
<protein>
    <submittedName>
        <fullName evidence="4">Zinc ribbon domain-containing protein</fullName>
    </submittedName>
</protein>
<feature type="compositionally biased region" description="Low complexity" evidence="1">
    <location>
        <begin position="76"/>
        <end position="88"/>
    </location>
</feature>
<dbReference type="EMBL" id="VUMS01000001">
    <property type="protein sequence ID" value="MST65302.1"/>
    <property type="molecule type" value="Genomic_DNA"/>
</dbReference>
<evidence type="ECO:0000313" key="4">
    <source>
        <dbReference type="EMBL" id="MST65302.1"/>
    </source>
</evidence>
<keyword evidence="5" id="KW-1185">Reference proteome</keyword>
<dbReference type="AlphaFoldDB" id="A0A7X2TKI7"/>
<reference evidence="4 5" key="1">
    <citation type="submission" date="2019-08" db="EMBL/GenBank/DDBJ databases">
        <title>In-depth cultivation of the pig gut microbiome towards novel bacterial diversity and tailored functional studies.</title>
        <authorList>
            <person name="Wylensek D."/>
            <person name="Hitch T.C.A."/>
            <person name="Clavel T."/>
        </authorList>
    </citation>
    <scope>NUCLEOTIDE SEQUENCE [LARGE SCALE GENOMIC DNA]</scope>
    <source>
        <strain evidence="4 5">BSM-380-WT-5A</strain>
    </source>
</reference>
<feature type="domain" description="Zinc-ribbon" evidence="3">
    <location>
        <begin position="16"/>
        <end position="38"/>
    </location>
</feature>
<organism evidence="4 5">
    <name type="scientific">Oliverpabstia intestinalis</name>
    <dbReference type="NCBI Taxonomy" id="2606633"/>
    <lineage>
        <taxon>Bacteria</taxon>
        <taxon>Bacillati</taxon>
        <taxon>Bacillota</taxon>
        <taxon>Clostridia</taxon>
        <taxon>Lachnospirales</taxon>
        <taxon>Lachnospiraceae</taxon>
        <taxon>Oliverpabstia</taxon>
    </lineage>
</organism>
<evidence type="ECO:0000256" key="2">
    <source>
        <dbReference type="SAM" id="Phobius"/>
    </source>
</evidence>
<dbReference type="InterPro" id="IPR026870">
    <property type="entry name" value="Zinc_ribbon_dom"/>
</dbReference>